<keyword evidence="3" id="KW-1185">Reference proteome</keyword>
<dbReference type="Proteomes" id="UP001529510">
    <property type="component" value="Unassembled WGS sequence"/>
</dbReference>
<protein>
    <submittedName>
        <fullName evidence="2">Uncharacterized protein</fullName>
    </submittedName>
</protein>
<gene>
    <name evidence="2" type="ORF">M9458_044378</name>
</gene>
<evidence type="ECO:0000256" key="1">
    <source>
        <dbReference type="SAM" id="MobiDB-lite"/>
    </source>
</evidence>
<feature type="non-terminal residue" evidence="2">
    <location>
        <position position="1"/>
    </location>
</feature>
<feature type="compositionally biased region" description="Basic and acidic residues" evidence="1">
    <location>
        <begin position="66"/>
        <end position="87"/>
    </location>
</feature>
<dbReference type="EMBL" id="JAMKFB020000022">
    <property type="protein sequence ID" value="KAL0160653.1"/>
    <property type="molecule type" value="Genomic_DNA"/>
</dbReference>
<feature type="region of interest" description="Disordered" evidence="1">
    <location>
        <begin position="259"/>
        <end position="282"/>
    </location>
</feature>
<accession>A0ABD0NJY2</accession>
<evidence type="ECO:0000313" key="2">
    <source>
        <dbReference type="EMBL" id="KAL0160653.1"/>
    </source>
</evidence>
<comment type="caution">
    <text evidence="2">The sequence shown here is derived from an EMBL/GenBank/DDBJ whole genome shotgun (WGS) entry which is preliminary data.</text>
</comment>
<organism evidence="2 3">
    <name type="scientific">Cirrhinus mrigala</name>
    <name type="common">Mrigala</name>
    <dbReference type="NCBI Taxonomy" id="683832"/>
    <lineage>
        <taxon>Eukaryota</taxon>
        <taxon>Metazoa</taxon>
        <taxon>Chordata</taxon>
        <taxon>Craniata</taxon>
        <taxon>Vertebrata</taxon>
        <taxon>Euteleostomi</taxon>
        <taxon>Actinopterygii</taxon>
        <taxon>Neopterygii</taxon>
        <taxon>Teleostei</taxon>
        <taxon>Ostariophysi</taxon>
        <taxon>Cypriniformes</taxon>
        <taxon>Cyprinidae</taxon>
        <taxon>Labeoninae</taxon>
        <taxon>Labeonini</taxon>
        <taxon>Cirrhinus</taxon>
    </lineage>
</organism>
<sequence>NGRASPQEAKRLSPEAPPRPSPQDSPKLLREFQSKDPVPAGENLPSSGTPEPSGADRPMQNPVRVPDQHRQLSNDIALKRKILESRTSKPPSAKRTSAYPGFPLSTGFGFPPMGLNPALLGALSHMTPPSLGSRSHLLQQAGQALGDLHAMFPTDPLGLGVSNSTLSSTCSTNTTSSSHAGMLASSSSSVPSSSSSSTSSSLPPFLMNPGMASMLSGFPVPFSQPLFPGSLHRGLSSTPTPASTASNFLSSSSLLGTAFNRPDTHPSLAENGGSSSDDDVIE</sequence>
<feature type="region of interest" description="Disordered" evidence="1">
    <location>
        <begin position="1"/>
        <end position="101"/>
    </location>
</feature>
<reference evidence="2 3" key="1">
    <citation type="submission" date="2024-05" db="EMBL/GenBank/DDBJ databases">
        <title>Genome sequencing and assembly of Indian major carp, Cirrhinus mrigala (Hamilton, 1822).</title>
        <authorList>
            <person name="Mohindra V."/>
            <person name="Chowdhury L.M."/>
            <person name="Lal K."/>
            <person name="Jena J.K."/>
        </authorList>
    </citation>
    <scope>NUCLEOTIDE SEQUENCE [LARGE SCALE GENOMIC DNA]</scope>
    <source>
        <strain evidence="2">CM1030</strain>
        <tissue evidence="2">Blood</tissue>
    </source>
</reference>
<evidence type="ECO:0000313" key="3">
    <source>
        <dbReference type="Proteomes" id="UP001529510"/>
    </source>
</evidence>
<proteinExistence type="predicted"/>
<name>A0ABD0NJY2_CIRMR</name>
<feature type="non-terminal residue" evidence="2">
    <location>
        <position position="282"/>
    </location>
</feature>
<feature type="region of interest" description="Disordered" evidence="1">
    <location>
        <begin position="165"/>
        <end position="201"/>
    </location>
</feature>
<dbReference type="AlphaFoldDB" id="A0ABD0NJY2"/>